<protein>
    <recommendedName>
        <fullName evidence="2">CobQ/CobB/MinD/ParA nucleotide binding domain-containing protein</fullName>
    </recommendedName>
</protein>
<dbReference type="InterPro" id="IPR002586">
    <property type="entry name" value="CobQ/CobB/MinD/ParA_Nub-bd_dom"/>
</dbReference>
<dbReference type="EMBL" id="BAAAJK010000036">
    <property type="protein sequence ID" value="GAA1398063.1"/>
    <property type="molecule type" value="Genomic_DNA"/>
</dbReference>
<feature type="region of interest" description="Disordered" evidence="1">
    <location>
        <begin position="1"/>
        <end position="385"/>
    </location>
</feature>
<feature type="compositionally biased region" description="Basic and acidic residues" evidence="1">
    <location>
        <begin position="252"/>
        <end position="271"/>
    </location>
</feature>
<dbReference type="SUPFAM" id="SSF52540">
    <property type="entry name" value="P-loop containing nucleoside triphosphate hydrolases"/>
    <property type="match status" value="1"/>
</dbReference>
<feature type="region of interest" description="Disordered" evidence="1">
    <location>
        <begin position="416"/>
        <end position="523"/>
    </location>
</feature>
<feature type="compositionally biased region" description="Gly residues" evidence="1">
    <location>
        <begin position="376"/>
        <end position="385"/>
    </location>
</feature>
<dbReference type="PANTHER" id="PTHR43384">
    <property type="entry name" value="SEPTUM SITE-DETERMINING PROTEIN MIND HOMOLOG, CHLOROPLASTIC-RELATED"/>
    <property type="match status" value="1"/>
</dbReference>
<feature type="compositionally biased region" description="Acidic residues" evidence="1">
    <location>
        <begin position="94"/>
        <end position="105"/>
    </location>
</feature>
<comment type="caution">
    <text evidence="3">The sequence shown here is derived from an EMBL/GenBank/DDBJ whole genome shotgun (WGS) entry which is preliminary data.</text>
</comment>
<sequence length="808" mass="81275">MSENGSGEQPDGSVGRYVRERWGAAESSGRSFGRRRRTSGDDAAQPEGGAAQPAASQPRPPSAAERAASAPAPGRAAVGTQTPPAGSVWGSELPEIDDDLVDEIDPSTPPHGLDLSALHERSDAERERPAGPGPAAEARADDGRHRAPEDLYPTGQDVGPDDTGLYRSGGAADPEPWWTVPGRGGHDDEPGGELIWRRPDPPSDEEQTHADDADVTATDAHAVVSPSWGGPGAGTAGAQDRDVPDPSPDGAGADRDRPVRPGGTVDDRPDGSGDAAGPAHGAVPVGGAPGGGVRDDGAGDGGPPGAGGPGGGAASGGAAGPGGAAAGAAVAGDGTAGGGAGSGGSAAPAGGAPAPGGTPGPGGTPAPGGTTTSGGPTSGGTAVGGTAAGGTAVGGATAAGGPTAVGGATAVGGGTAAGDATAGAAAARGTGQATGRPAADRPWRSSWDRDAAEREASDRARRDNGSRTGGARPAPESGSRRPRWTAPEAVEARHGQHRRSDGAHGGLDLTPHRSGSPRRPPESGWRRFVYLLTGGLVNPGESPAELHRRDLVSRLNRPLLNAHKIAMLSLKGGVGKTTVTATLGATFASHRGDRVVAVDANPDRGTLSQKIPLETTATVRHLLRDSDRVRRYTDVRSYTSQGQSRLEVLASEQDPAVSEAFSEDDYRRAVDLLEHFYNLVLTDCGTGLMHSAMYGVLGMADQLVIVSSGSIDGARSASATLDWLDAHGYGNLVRNAVVVINSVYRRAGGGVDLDRVAEHFAGRCRAVVRVPFDPHLEEGAEIDLDRLEEPTRTALLELAAAVADGFPV</sequence>
<keyword evidence="4" id="KW-1185">Reference proteome</keyword>
<evidence type="ECO:0000313" key="4">
    <source>
        <dbReference type="Proteomes" id="UP001501414"/>
    </source>
</evidence>
<feature type="compositionally biased region" description="Low complexity" evidence="1">
    <location>
        <begin position="215"/>
        <end position="224"/>
    </location>
</feature>
<evidence type="ECO:0000313" key="3">
    <source>
        <dbReference type="EMBL" id="GAA1398063.1"/>
    </source>
</evidence>
<feature type="domain" description="CobQ/CobB/MinD/ParA nucleotide binding" evidence="2">
    <location>
        <begin position="565"/>
        <end position="760"/>
    </location>
</feature>
<dbReference type="Gene3D" id="3.40.50.300">
    <property type="entry name" value="P-loop containing nucleotide triphosphate hydrolases"/>
    <property type="match status" value="1"/>
</dbReference>
<dbReference type="InterPro" id="IPR027417">
    <property type="entry name" value="P-loop_NTPase"/>
</dbReference>
<dbReference type="PANTHER" id="PTHR43384:SF14">
    <property type="entry name" value="ESX-1 SECRETION-ASSOCIATED PROTEIN ESPI"/>
    <property type="match status" value="1"/>
</dbReference>
<proteinExistence type="predicted"/>
<reference evidence="4" key="1">
    <citation type="journal article" date="2019" name="Int. J. Syst. Evol. Microbiol.">
        <title>The Global Catalogue of Microorganisms (GCM) 10K type strain sequencing project: providing services to taxonomists for standard genome sequencing and annotation.</title>
        <authorList>
            <consortium name="The Broad Institute Genomics Platform"/>
            <consortium name="The Broad Institute Genome Sequencing Center for Infectious Disease"/>
            <person name="Wu L."/>
            <person name="Ma J."/>
        </authorList>
    </citation>
    <scope>NUCLEOTIDE SEQUENCE [LARGE SCALE GENOMIC DNA]</scope>
    <source>
        <strain evidence="4">JCM 11896</strain>
    </source>
</reference>
<feature type="compositionally biased region" description="Low complexity" evidence="1">
    <location>
        <begin position="417"/>
        <end position="437"/>
    </location>
</feature>
<evidence type="ECO:0000256" key="1">
    <source>
        <dbReference type="SAM" id="MobiDB-lite"/>
    </source>
</evidence>
<evidence type="ECO:0000259" key="2">
    <source>
        <dbReference type="Pfam" id="PF01656"/>
    </source>
</evidence>
<feature type="compositionally biased region" description="Gly residues" evidence="1">
    <location>
        <begin position="299"/>
        <end position="325"/>
    </location>
</feature>
<feature type="compositionally biased region" description="Low complexity" evidence="1">
    <location>
        <begin position="43"/>
        <end position="77"/>
    </location>
</feature>
<feature type="compositionally biased region" description="Basic and acidic residues" evidence="1">
    <location>
        <begin position="490"/>
        <end position="502"/>
    </location>
</feature>
<organism evidence="3 4">
    <name type="scientific">Pseudonocardia kongjuensis</name>
    <dbReference type="NCBI Taxonomy" id="102227"/>
    <lineage>
        <taxon>Bacteria</taxon>
        <taxon>Bacillati</taxon>
        <taxon>Actinomycetota</taxon>
        <taxon>Actinomycetes</taxon>
        <taxon>Pseudonocardiales</taxon>
        <taxon>Pseudonocardiaceae</taxon>
        <taxon>Pseudonocardia</taxon>
    </lineage>
</organism>
<feature type="compositionally biased region" description="Basic and acidic residues" evidence="1">
    <location>
        <begin position="184"/>
        <end position="212"/>
    </location>
</feature>
<feature type="compositionally biased region" description="Basic and acidic residues" evidence="1">
    <location>
        <begin position="138"/>
        <end position="149"/>
    </location>
</feature>
<feature type="compositionally biased region" description="Low complexity" evidence="1">
    <location>
        <begin position="273"/>
        <end position="286"/>
    </location>
</feature>
<feature type="compositionally biased region" description="Gly residues" evidence="1">
    <location>
        <begin position="334"/>
        <end position="344"/>
    </location>
</feature>
<dbReference type="InterPro" id="IPR050625">
    <property type="entry name" value="ParA/MinD_ATPase"/>
</dbReference>
<name>A0ABP4ISV4_9PSEU</name>
<dbReference type="Proteomes" id="UP001501414">
    <property type="component" value="Unassembled WGS sequence"/>
</dbReference>
<dbReference type="Pfam" id="PF01656">
    <property type="entry name" value="CbiA"/>
    <property type="match status" value="1"/>
</dbReference>
<feature type="compositionally biased region" description="Basic and acidic residues" evidence="1">
    <location>
        <begin position="117"/>
        <end position="129"/>
    </location>
</feature>
<accession>A0ABP4ISV4</accession>
<gene>
    <name evidence="3" type="ORF">GCM10009613_51750</name>
</gene>
<feature type="compositionally biased region" description="Basic and acidic residues" evidence="1">
    <location>
        <begin position="438"/>
        <end position="465"/>
    </location>
</feature>